<accession>A0A9D1QPW0</accession>
<keyword evidence="1" id="KW-0413">Isomerase</keyword>
<comment type="caution">
    <text evidence="3">The sequence shown here is derived from an EMBL/GenBank/DDBJ whole genome shotgun (WGS) entry which is preliminary data.</text>
</comment>
<reference evidence="3" key="2">
    <citation type="submission" date="2021-04" db="EMBL/GenBank/DDBJ databases">
        <authorList>
            <person name="Gilroy R."/>
        </authorList>
    </citation>
    <scope>NUCLEOTIDE SEQUENCE</scope>
    <source>
        <strain evidence="3">ChiHejej3B27-2180</strain>
    </source>
</reference>
<evidence type="ECO:0000259" key="2">
    <source>
        <dbReference type="Pfam" id="PF01361"/>
    </source>
</evidence>
<reference evidence="3" key="1">
    <citation type="journal article" date="2021" name="PeerJ">
        <title>Extensive microbial diversity within the chicken gut microbiome revealed by metagenomics and culture.</title>
        <authorList>
            <person name="Gilroy R."/>
            <person name="Ravi A."/>
            <person name="Getino M."/>
            <person name="Pursley I."/>
            <person name="Horton D.L."/>
            <person name="Alikhan N.F."/>
            <person name="Baker D."/>
            <person name="Gharbi K."/>
            <person name="Hall N."/>
            <person name="Watson M."/>
            <person name="Adriaenssens E.M."/>
            <person name="Foster-Nyarko E."/>
            <person name="Jarju S."/>
            <person name="Secka A."/>
            <person name="Antonio M."/>
            <person name="Oren A."/>
            <person name="Chaudhuri R.R."/>
            <person name="La Ragione R."/>
            <person name="Hildebrand F."/>
            <person name="Pallen M.J."/>
        </authorList>
    </citation>
    <scope>NUCLEOTIDE SEQUENCE</scope>
    <source>
        <strain evidence="3">ChiHejej3B27-2180</strain>
    </source>
</reference>
<dbReference type="NCBIfam" id="NF002571">
    <property type="entry name" value="PRK02220.1"/>
    <property type="match status" value="1"/>
</dbReference>
<feature type="domain" description="4-oxalocrotonate tautomerase-like" evidence="2">
    <location>
        <begin position="2"/>
        <end position="60"/>
    </location>
</feature>
<dbReference type="GO" id="GO:0016853">
    <property type="term" value="F:isomerase activity"/>
    <property type="evidence" value="ECO:0007669"/>
    <property type="project" value="UniProtKB-KW"/>
</dbReference>
<dbReference type="InterPro" id="IPR004370">
    <property type="entry name" value="4-OT-like_dom"/>
</dbReference>
<dbReference type="Proteomes" id="UP000886878">
    <property type="component" value="Unassembled WGS sequence"/>
</dbReference>
<dbReference type="EMBL" id="DXGK01000113">
    <property type="protein sequence ID" value="HIW70771.1"/>
    <property type="molecule type" value="Genomic_DNA"/>
</dbReference>
<evidence type="ECO:0000256" key="1">
    <source>
        <dbReference type="ARBA" id="ARBA00023235"/>
    </source>
</evidence>
<organism evidence="3 4">
    <name type="scientific">Candidatus Limosilactobacillus merdipullorum</name>
    <dbReference type="NCBI Taxonomy" id="2838653"/>
    <lineage>
        <taxon>Bacteria</taxon>
        <taxon>Bacillati</taxon>
        <taxon>Bacillota</taxon>
        <taxon>Bacilli</taxon>
        <taxon>Lactobacillales</taxon>
        <taxon>Lactobacillaceae</taxon>
        <taxon>Limosilactobacillus</taxon>
    </lineage>
</organism>
<dbReference type="Gene3D" id="3.30.429.10">
    <property type="entry name" value="Macrophage Migration Inhibitory Factor"/>
    <property type="match status" value="1"/>
</dbReference>
<sequence>MPLIHIELLKGRSEEQLKKIVEDVTRDVARDANVPEERVNIVLTELAHNRLAKGGKLVSDLENEQ</sequence>
<dbReference type="Pfam" id="PF01361">
    <property type="entry name" value="Tautomerase"/>
    <property type="match status" value="1"/>
</dbReference>
<evidence type="ECO:0000313" key="4">
    <source>
        <dbReference type="Proteomes" id="UP000886878"/>
    </source>
</evidence>
<evidence type="ECO:0000313" key="3">
    <source>
        <dbReference type="EMBL" id="HIW70771.1"/>
    </source>
</evidence>
<gene>
    <name evidence="3" type="ORF">H9876_05340</name>
</gene>
<name>A0A9D1QPW0_9LACO</name>
<proteinExistence type="predicted"/>
<dbReference type="SUPFAM" id="SSF55331">
    <property type="entry name" value="Tautomerase/MIF"/>
    <property type="match status" value="1"/>
</dbReference>
<dbReference type="InterPro" id="IPR014347">
    <property type="entry name" value="Tautomerase/MIF_sf"/>
</dbReference>
<dbReference type="AlphaFoldDB" id="A0A9D1QPW0"/>
<protein>
    <submittedName>
        <fullName evidence="3">Tautomerase family protein</fullName>
    </submittedName>
</protein>